<dbReference type="EMBL" id="BARU01021327">
    <property type="protein sequence ID" value="GAH59347.1"/>
    <property type="molecule type" value="Genomic_DNA"/>
</dbReference>
<organism evidence="1">
    <name type="scientific">marine sediment metagenome</name>
    <dbReference type="NCBI Taxonomy" id="412755"/>
    <lineage>
        <taxon>unclassified sequences</taxon>
        <taxon>metagenomes</taxon>
        <taxon>ecological metagenomes</taxon>
    </lineage>
</organism>
<accession>X1GQ67</accession>
<reference evidence="1" key="1">
    <citation type="journal article" date="2014" name="Front. Microbiol.">
        <title>High frequency of phylogenetically diverse reductive dehalogenase-homologous genes in deep subseafloor sedimentary metagenomes.</title>
        <authorList>
            <person name="Kawai M."/>
            <person name="Futagami T."/>
            <person name="Toyoda A."/>
            <person name="Takaki Y."/>
            <person name="Nishi S."/>
            <person name="Hori S."/>
            <person name="Arai W."/>
            <person name="Tsubouchi T."/>
            <person name="Morono Y."/>
            <person name="Uchiyama I."/>
            <person name="Ito T."/>
            <person name="Fujiyama A."/>
            <person name="Inagaki F."/>
            <person name="Takami H."/>
        </authorList>
    </citation>
    <scope>NUCLEOTIDE SEQUENCE</scope>
    <source>
        <strain evidence="1">Expedition CK06-06</strain>
    </source>
</reference>
<evidence type="ECO:0000313" key="1">
    <source>
        <dbReference type="EMBL" id="GAH59347.1"/>
    </source>
</evidence>
<dbReference type="AlphaFoldDB" id="X1GQ67"/>
<name>X1GQ67_9ZZZZ</name>
<comment type="caution">
    <text evidence="1">The sequence shown here is derived from an EMBL/GenBank/DDBJ whole genome shotgun (WGS) entry which is preliminary data.</text>
</comment>
<gene>
    <name evidence="1" type="ORF">S03H2_34914</name>
</gene>
<protein>
    <submittedName>
        <fullName evidence="1">Uncharacterized protein</fullName>
    </submittedName>
</protein>
<sequence length="94" mass="11197">MELEEKTDQMIDGALKILMKYDLKVSKTKRHKNLADKIDMGDAVDKIIEIRQFMLTNRSEYNQDKFKIYCNYVDLLANLCDDMNNMKYYAMARE</sequence>
<proteinExistence type="predicted"/>